<feature type="transmembrane region" description="Helical" evidence="2">
    <location>
        <begin position="285"/>
        <end position="306"/>
    </location>
</feature>
<comment type="caution">
    <text evidence="3">The sequence shown here is derived from an EMBL/GenBank/DDBJ whole genome shotgun (WGS) entry which is preliminary data.</text>
</comment>
<feature type="region of interest" description="Disordered" evidence="1">
    <location>
        <begin position="63"/>
        <end position="96"/>
    </location>
</feature>
<accession>A0ABT5DWG0</accession>
<evidence type="ECO:0000256" key="1">
    <source>
        <dbReference type="SAM" id="MobiDB-lite"/>
    </source>
</evidence>
<dbReference type="EMBL" id="JAQNDL010000001">
    <property type="protein sequence ID" value="MDC0717485.1"/>
    <property type="molecule type" value="Genomic_DNA"/>
</dbReference>
<sequence>MTTEDALKILGLTQEELELLPVEKRAEVVRRAYLRAIRRSSPERDAVEFQRVRSAFEVLSAGTEAATPRWNPRPPRASGATRSGQSPGPHRSPHDEALRGWIGRHHALLVEAEETEVALGRPVSRLLAVALRLIDSGASEAGAGLVEVLLERACDEPFGEAADIRVSPVIDAQLMLMVRGELPAARRIGAWSLQWLPMQRALEMLADESERWIFSCELLSLPDEFSAVLRAELAEALLERRPGGLAQVFTAHPFLTDVNLSLLRRWAPLLHELSWRIHEKWQDRYLYATVAVCVLMIVIGLVRSIVEAA</sequence>
<keyword evidence="2" id="KW-1133">Transmembrane helix</keyword>
<evidence type="ECO:0000313" key="4">
    <source>
        <dbReference type="Proteomes" id="UP001221686"/>
    </source>
</evidence>
<reference evidence="3 4" key="1">
    <citation type="submission" date="2022-11" db="EMBL/GenBank/DDBJ databases">
        <title>Minimal conservation of predation-associated metabolite biosynthetic gene clusters underscores biosynthetic potential of Myxococcota including descriptions for ten novel species: Archangium lansinium sp. nov., Myxococcus landrumus sp. nov., Nannocystis bai.</title>
        <authorList>
            <person name="Ahearne A."/>
            <person name="Stevens C."/>
            <person name="Dowd S."/>
        </authorList>
    </citation>
    <scope>NUCLEOTIDE SEQUENCE [LARGE SCALE GENOMIC DNA]</scope>
    <source>
        <strain evidence="3 4">BB15-2</strain>
    </source>
</reference>
<evidence type="ECO:0000313" key="3">
    <source>
        <dbReference type="EMBL" id="MDC0717485.1"/>
    </source>
</evidence>
<keyword evidence="2" id="KW-0812">Transmembrane</keyword>
<gene>
    <name evidence="3" type="ORF">POL25_11310</name>
</gene>
<dbReference type="Proteomes" id="UP001221686">
    <property type="component" value="Unassembled WGS sequence"/>
</dbReference>
<keyword evidence="2" id="KW-0472">Membrane</keyword>
<proteinExistence type="predicted"/>
<organism evidence="3 4">
    <name type="scientific">Nannocystis bainbridge</name>
    <dbReference type="NCBI Taxonomy" id="2995303"/>
    <lineage>
        <taxon>Bacteria</taxon>
        <taxon>Pseudomonadati</taxon>
        <taxon>Myxococcota</taxon>
        <taxon>Polyangia</taxon>
        <taxon>Nannocystales</taxon>
        <taxon>Nannocystaceae</taxon>
        <taxon>Nannocystis</taxon>
    </lineage>
</organism>
<evidence type="ECO:0008006" key="5">
    <source>
        <dbReference type="Google" id="ProtNLM"/>
    </source>
</evidence>
<keyword evidence="4" id="KW-1185">Reference proteome</keyword>
<protein>
    <recommendedName>
        <fullName evidence="5">J domain-containing protein</fullName>
    </recommendedName>
</protein>
<name>A0ABT5DWG0_9BACT</name>
<dbReference type="RefSeq" id="WP_272085972.1">
    <property type="nucleotide sequence ID" value="NZ_JAQNDL010000001.1"/>
</dbReference>
<evidence type="ECO:0000256" key="2">
    <source>
        <dbReference type="SAM" id="Phobius"/>
    </source>
</evidence>